<dbReference type="PROSITE" id="PS51257">
    <property type="entry name" value="PROKAR_LIPOPROTEIN"/>
    <property type="match status" value="1"/>
</dbReference>
<evidence type="ECO:0000313" key="2">
    <source>
        <dbReference type="EMBL" id="KAA6321795.1"/>
    </source>
</evidence>
<organism evidence="2">
    <name type="scientific">termite gut metagenome</name>
    <dbReference type="NCBI Taxonomy" id="433724"/>
    <lineage>
        <taxon>unclassified sequences</taxon>
        <taxon>metagenomes</taxon>
        <taxon>organismal metagenomes</taxon>
    </lineage>
</organism>
<name>A0A5J4QK42_9ZZZZ</name>
<feature type="domain" description="SusD-like N-terminal" evidence="1">
    <location>
        <begin position="23"/>
        <end position="226"/>
    </location>
</feature>
<reference evidence="2" key="1">
    <citation type="submission" date="2019-03" db="EMBL/GenBank/DDBJ databases">
        <title>Single cell metagenomics reveals metabolic interactions within the superorganism composed of flagellate Streblomastix strix and complex community of Bacteroidetes bacteria on its surface.</title>
        <authorList>
            <person name="Treitli S.C."/>
            <person name="Kolisko M."/>
            <person name="Husnik F."/>
            <person name="Keeling P."/>
            <person name="Hampl V."/>
        </authorList>
    </citation>
    <scope>NUCLEOTIDE SEQUENCE</scope>
    <source>
        <strain evidence="2">STM</strain>
    </source>
</reference>
<accession>A0A5J4QK42</accession>
<proteinExistence type="predicted"/>
<sequence length="517" mass="58512">MKKRTNIFSTVFLTSLLLMSCNDFLDETPDNRAERDTEDKITKLLVSAYPEINHCMITEMASDNTDDNGGTWNSYGLVQEQSYLWEDVTDQDFDSPSELWNACYAAIAAANQALATIGQLGYTEKMKPQIGEALLCRAYGHFILVNVFSKHYTQTTDYDDLGIPYMETPETEVAPQYKRLSVAEVYQKINHDIETGLPLIDDNSYSVPKYHFNTKAAYAFAARFNLYYGNYNKVIEYATRVLTNNPSTVLRNWGTEGLLSPNGTASPMGNAYINADNPANLLLISTYSIWGRVYGPSYDGTKYTHNDMIASYETCKAPSSWGGSANLNYLVASYSGIPKVLMRKLNEYFEVSDAVNGIGQPHVILPVFTTDETLLCRAEAYVMKKDYNNALKDLAIWQSAFTKNKSLTRSIINELYSALPYYKPDAPTPKKALNPDFTVTPGEQENFIHCILHMRRVLTLHEGLRWFDIKRYGIEIYRRTVHNNAIVITDTLLKNDNRRAIQLPQEIINAGLKANPR</sequence>
<comment type="caution">
    <text evidence="2">The sequence shown here is derived from an EMBL/GenBank/DDBJ whole genome shotgun (WGS) entry which is preliminary data.</text>
</comment>
<dbReference type="EMBL" id="SNRY01003214">
    <property type="protein sequence ID" value="KAA6321795.1"/>
    <property type="molecule type" value="Genomic_DNA"/>
</dbReference>
<dbReference type="InterPro" id="IPR033985">
    <property type="entry name" value="SusD-like_N"/>
</dbReference>
<gene>
    <name evidence="2" type="ORF">EZS27_028594</name>
</gene>
<dbReference type="InterPro" id="IPR011990">
    <property type="entry name" value="TPR-like_helical_dom_sf"/>
</dbReference>
<dbReference type="AlphaFoldDB" id="A0A5J4QK42"/>
<evidence type="ECO:0000259" key="1">
    <source>
        <dbReference type="Pfam" id="PF14322"/>
    </source>
</evidence>
<protein>
    <recommendedName>
        <fullName evidence="1">SusD-like N-terminal domain-containing protein</fullName>
    </recommendedName>
</protein>
<dbReference type="Gene3D" id="1.25.40.390">
    <property type="match status" value="1"/>
</dbReference>
<dbReference type="SUPFAM" id="SSF48452">
    <property type="entry name" value="TPR-like"/>
    <property type="match status" value="1"/>
</dbReference>
<dbReference type="Pfam" id="PF14322">
    <property type="entry name" value="SusD-like_3"/>
    <property type="match status" value="1"/>
</dbReference>
<dbReference type="GO" id="GO:0009279">
    <property type="term" value="C:cell outer membrane"/>
    <property type="evidence" value="ECO:0007669"/>
    <property type="project" value="UniProtKB-SubCell"/>
</dbReference>